<keyword evidence="3" id="KW-1185">Reference proteome</keyword>
<dbReference type="EMBL" id="KQ976932">
    <property type="protein sequence ID" value="KYN07043.1"/>
    <property type="molecule type" value="Genomic_DNA"/>
</dbReference>
<sequence>MPATVPYSIPEDSHSQIVSVLVAVTIPISLQPSTTARIIYTVKYTAPTTTCSPFTRGSIIDHRNFCAPRERSNKSSLPLRDASRGSRPQAGIKNFLSAQREATRSEGGTFGPDAARDRRFSAGGNGR</sequence>
<organism evidence="2 3">
    <name type="scientific">Cyphomyrmex costatus</name>
    <dbReference type="NCBI Taxonomy" id="456900"/>
    <lineage>
        <taxon>Eukaryota</taxon>
        <taxon>Metazoa</taxon>
        <taxon>Ecdysozoa</taxon>
        <taxon>Arthropoda</taxon>
        <taxon>Hexapoda</taxon>
        <taxon>Insecta</taxon>
        <taxon>Pterygota</taxon>
        <taxon>Neoptera</taxon>
        <taxon>Endopterygota</taxon>
        <taxon>Hymenoptera</taxon>
        <taxon>Apocrita</taxon>
        <taxon>Aculeata</taxon>
        <taxon>Formicoidea</taxon>
        <taxon>Formicidae</taxon>
        <taxon>Myrmicinae</taxon>
        <taxon>Cyphomyrmex</taxon>
    </lineage>
</organism>
<protein>
    <submittedName>
        <fullName evidence="2">Uncharacterized protein</fullName>
    </submittedName>
</protein>
<feature type="region of interest" description="Disordered" evidence="1">
    <location>
        <begin position="69"/>
        <end position="127"/>
    </location>
</feature>
<evidence type="ECO:0000256" key="1">
    <source>
        <dbReference type="SAM" id="MobiDB-lite"/>
    </source>
</evidence>
<reference evidence="2 3" key="1">
    <citation type="submission" date="2016-03" db="EMBL/GenBank/DDBJ databases">
        <title>Cyphomyrmex costatus WGS genome.</title>
        <authorList>
            <person name="Nygaard S."/>
            <person name="Hu H."/>
            <person name="Boomsma J."/>
            <person name="Zhang G."/>
        </authorList>
    </citation>
    <scope>NUCLEOTIDE SEQUENCE [LARGE SCALE GENOMIC DNA]</scope>
    <source>
        <strain evidence="2">MS0001</strain>
        <tissue evidence="2">Whole body</tissue>
    </source>
</reference>
<evidence type="ECO:0000313" key="3">
    <source>
        <dbReference type="Proteomes" id="UP000078542"/>
    </source>
</evidence>
<dbReference type="AlphaFoldDB" id="A0A151INK0"/>
<accession>A0A151INK0</accession>
<name>A0A151INK0_9HYME</name>
<proteinExistence type="predicted"/>
<dbReference type="Proteomes" id="UP000078542">
    <property type="component" value="Unassembled WGS sequence"/>
</dbReference>
<evidence type="ECO:0000313" key="2">
    <source>
        <dbReference type="EMBL" id="KYN07043.1"/>
    </source>
</evidence>
<gene>
    <name evidence="2" type="ORF">ALC62_02020</name>
</gene>